<dbReference type="RefSeq" id="WP_166955190.1">
    <property type="nucleotide sequence ID" value="NZ_JAASQI010000009.1"/>
</dbReference>
<evidence type="ECO:0000256" key="1">
    <source>
        <dbReference type="ARBA" id="ARBA00004651"/>
    </source>
</evidence>
<accession>A0ABX0V346</accession>
<proteinExistence type="predicted"/>
<feature type="transmembrane region" description="Helical" evidence="6">
    <location>
        <begin position="202"/>
        <end position="222"/>
    </location>
</feature>
<feature type="transmembrane region" description="Helical" evidence="6">
    <location>
        <begin position="61"/>
        <end position="79"/>
    </location>
</feature>
<keyword evidence="9" id="KW-1185">Reference proteome</keyword>
<evidence type="ECO:0000256" key="6">
    <source>
        <dbReference type="SAM" id="Phobius"/>
    </source>
</evidence>
<keyword evidence="5 6" id="KW-0472">Membrane</keyword>
<feature type="transmembrane region" description="Helical" evidence="6">
    <location>
        <begin position="275"/>
        <end position="297"/>
    </location>
</feature>
<name>A0ABX0V346_9HYPH</name>
<evidence type="ECO:0000313" key="9">
    <source>
        <dbReference type="Proteomes" id="UP001429580"/>
    </source>
</evidence>
<evidence type="ECO:0000256" key="3">
    <source>
        <dbReference type="ARBA" id="ARBA00022692"/>
    </source>
</evidence>
<reference evidence="8 9" key="1">
    <citation type="submission" date="2020-03" db="EMBL/GenBank/DDBJ databases">
        <title>Genomic Encyclopedia of Type Strains, Phase IV (KMG-IV): sequencing the most valuable type-strain genomes for metagenomic binning, comparative biology and taxonomic classification.</title>
        <authorList>
            <person name="Goeker M."/>
        </authorList>
    </citation>
    <scope>NUCLEOTIDE SEQUENCE [LARGE SCALE GENOMIC DNA]</scope>
    <source>
        <strain evidence="8 9">DSM 103870</strain>
    </source>
</reference>
<organism evidence="8 9">
    <name type="scientific">Pseudochelatococcus lubricantis</name>
    <dbReference type="NCBI Taxonomy" id="1538102"/>
    <lineage>
        <taxon>Bacteria</taxon>
        <taxon>Pseudomonadati</taxon>
        <taxon>Pseudomonadota</taxon>
        <taxon>Alphaproteobacteria</taxon>
        <taxon>Hyphomicrobiales</taxon>
        <taxon>Chelatococcaceae</taxon>
        <taxon>Pseudochelatococcus</taxon>
    </lineage>
</organism>
<evidence type="ECO:0000259" key="7">
    <source>
        <dbReference type="Pfam" id="PF05425"/>
    </source>
</evidence>
<comment type="caution">
    <text evidence="8">The sequence shown here is derived from an EMBL/GenBank/DDBJ whole genome shotgun (WGS) entry which is preliminary data.</text>
</comment>
<feature type="domain" description="Copper resistance protein D" evidence="7">
    <location>
        <begin position="197"/>
        <end position="296"/>
    </location>
</feature>
<feature type="transmembrane region" description="Helical" evidence="6">
    <location>
        <begin position="167"/>
        <end position="190"/>
    </location>
</feature>
<dbReference type="InterPro" id="IPR032694">
    <property type="entry name" value="CopC/D"/>
</dbReference>
<keyword evidence="4 6" id="KW-1133">Transmembrane helix</keyword>
<comment type="subcellular location">
    <subcellularLocation>
        <location evidence="1">Cell membrane</location>
        <topology evidence="1">Multi-pass membrane protein</topology>
    </subcellularLocation>
</comment>
<dbReference type="PANTHER" id="PTHR34820:SF4">
    <property type="entry name" value="INNER MEMBRANE PROTEIN YEBZ"/>
    <property type="match status" value="1"/>
</dbReference>
<keyword evidence="2" id="KW-1003">Cell membrane</keyword>
<feature type="transmembrane region" description="Helical" evidence="6">
    <location>
        <begin position="329"/>
        <end position="348"/>
    </location>
</feature>
<feature type="transmembrane region" description="Helical" evidence="6">
    <location>
        <begin position="136"/>
        <end position="155"/>
    </location>
</feature>
<feature type="transmembrane region" description="Helical" evidence="6">
    <location>
        <begin position="112"/>
        <end position="129"/>
    </location>
</feature>
<evidence type="ECO:0000313" key="8">
    <source>
        <dbReference type="EMBL" id="NIJ59644.1"/>
    </source>
</evidence>
<keyword evidence="3 6" id="KW-0812">Transmembrane</keyword>
<sequence>MWAGVAGVDWGPALVALRLARGVDLAASIALFGTLLFWVVIAQPLSPPGKSDALRAGIARLVRITIAVKIVAALAWLPLQAAEMGTGRVDASRSFADLVAIVAFDTSFGRALALRTALAVAAAFVAGGLGSRRRVAAGTLIAGLALCLQAHLGHAAATEGLLLPASVALHVVAAGAWLGGLLPLVLTLAAWPDVAAHTARRFSWLGLAAVILLTGTAAVQSVELVGHVGGWFGTAYGIVAQWKIAGLALLLAFAALNRFVLTPSVAGAGTGPRPLIISVATETFVGLAVVALGVWLATLPPGAHIQPVWPFAFQPDYTDIAAPHVRREIWRALLLLGVAAAGVASLFWRPLRIVGPIAAILTFAWLPTPNWRLLARPATETSFYRSETRFTAASIARGEELLHRYCTAACFRPVDDPSDLTPYNLWARTDGDLFGWLTRVFDVIGHSPFEHGAIARLSERERWLLIDYFRARVAGSAVNGSERWRYPIPAPALGLTCADGRKRQLRDLSGRIVQIVASGDGRLPRLPEPPPDIGVATVVLSKREPATGELAGDICYTSSPDAWTAFAIVSGVDESALAGTRIHIDANGWLRTRVLPSDVLDDDTWRLEIADIASAPLVADVSGGHGH</sequence>
<dbReference type="Proteomes" id="UP001429580">
    <property type="component" value="Unassembled WGS sequence"/>
</dbReference>
<dbReference type="InterPro" id="IPR008457">
    <property type="entry name" value="Cu-R_CopD_dom"/>
</dbReference>
<evidence type="ECO:0000256" key="4">
    <source>
        <dbReference type="ARBA" id="ARBA00022989"/>
    </source>
</evidence>
<dbReference type="EMBL" id="JAASQI010000009">
    <property type="protein sequence ID" value="NIJ59644.1"/>
    <property type="molecule type" value="Genomic_DNA"/>
</dbReference>
<protein>
    <submittedName>
        <fullName evidence="8">Copper export protein</fullName>
    </submittedName>
</protein>
<evidence type="ECO:0000256" key="2">
    <source>
        <dbReference type="ARBA" id="ARBA00022475"/>
    </source>
</evidence>
<evidence type="ECO:0000256" key="5">
    <source>
        <dbReference type="ARBA" id="ARBA00023136"/>
    </source>
</evidence>
<dbReference type="PANTHER" id="PTHR34820">
    <property type="entry name" value="INNER MEMBRANE PROTEIN YEBZ"/>
    <property type="match status" value="1"/>
</dbReference>
<feature type="transmembrane region" description="Helical" evidence="6">
    <location>
        <begin position="234"/>
        <end position="254"/>
    </location>
</feature>
<feature type="transmembrane region" description="Helical" evidence="6">
    <location>
        <begin position="20"/>
        <end position="41"/>
    </location>
</feature>
<gene>
    <name evidence="8" type="ORF">FHS82_003502</name>
</gene>
<dbReference type="Pfam" id="PF05425">
    <property type="entry name" value="CopD"/>
    <property type="match status" value="1"/>
</dbReference>